<dbReference type="RefSeq" id="WP_140990406.1">
    <property type="nucleotide sequence ID" value="NZ_VHIQ01000004.1"/>
</dbReference>
<dbReference type="InterPro" id="IPR002068">
    <property type="entry name" value="A-crystallin/Hsp20_dom"/>
</dbReference>
<reference evidence="4 5" key="1">
    <citation type="submission" date="2019-06" db="EMBL/GenBank/DDBJ databases">
        <title>Flavobacteriaceae Paucihalobacterium erythroidium CWB-1, complete genome.</title>
        <authorList>
            <person name="Wu S."/>
        </authorList>
    </citation>
    <scope>NUCLEOTIDE SEQUENCE [LARGE SCALE GENOMIC DNA]</scope>
    <source>
        <strain evidence="4 5">CWB-1</strain>
    </source>
</reference>
<sequence>MNTLIKTPKNGNVVLRDKNLNTLPGISSWLNDIFDNNFETELMPSFNKGVSLPAVNIKETNNEFMLKLAAPGMKKSDFNIEVDNKMLSISSEVSEKNETEAGNYTRREFGYASFKRTFNLPETVDASKVSASYTDGILTVNLPKREEAIPKPPKRIEIK</sequence>
<dbReference type="InterPro" id="IPR031107">
    <property type="entry name" value="Small_HSP"/>
</dbReference>
<dbReference type="EMBL" id="VHIQ01000004">
    <property type="protein sequence ID" value="TPV33444.1"/>
    <property type="molecule type" value="Genomic_DNA"/>
</dbReference>
<evidence type="ECO:0000256" key="1">
    <source>
        <dbReference type="PROSITE-ProRule" id="PRU00285"/>
    </source>
</evidence>
<evidence type="ECO:0000259" key="3">
    <source>
        <dbReference type="PROSITE" id="PS01031"/>
    </source>
</evidence>
<name>A0A506PIN9_9FLAO</name>
<protein>
    <submittedName>
        <fullName evidence="4">Hsp20/alpha crystallin family protein</fullName>
    </submittedName>
</protein>
<keyword evidence="5" id="KW-1185">Reference proteome</keyword>
<dbReference type="Gene3D" id="2.60.40.790">
    <property type="match status" value="1"/>
</dbReference>
<proteinExistence type="inferred from homology"/>
<dbReference type="Proteomes" id="UP000317332">
    <property type="component" value="Unassembled WGS sequence"/>
</dbReference>
<dbReference type="CDD" id="cd06464">
    <property type="entry name" value="ACD_sHsps-like"/>
    <property type="match status" value="1"/>
</dbReference>
<dbReference type="PROSITE" id="PS01031">
    <property type="entry name" value="SHSP"/>
    <property type="match status" value="1"/>
</dbReference>
<evidence type="ECO:0000313" key="4">
    <source>
        <dbReference type="EMBL" id="TPV33444.1"/>
    </source>
</evidence>
<organism evidence="4 5">
    <name type="scientific">Paucihalobacter ruber</name>
    <dbReference type="NCBI Taxonomy" id="2567861"/>
    <lineage>
        <taxon>Bacteria</taxon>
        <taxon>Pseudomonadati</taxon>
        <taxon>Bacteroidota</taxon>
        <taxon>Flavobacteriia</taxon>
        <taxon>Flavobacteriales</taxon>
        <taxon>Flavobacteriaceae</taxon>
        <taxon>Paucihalobacter</taxon>
    </lineage>
</organism>
<comment type="caution">
    <text evidence="4">The sequence shown here is derived from an EMBL/GenBank/DDBJ whole genome shotgun (WGS) entry which is preliminary data.</text>
</comment>
<gene>
    <name evidence="4" type="ORF">FJ651_10180</name>
</gene>
<dbReference type="PANTHER" id="PTHR11527">
    <property type="entry name" value="HEAT-SHOCK PROTEIN 20 FAMILY MEMBER"/>
    <property type="match status" value="1"/>
</dbReference>
<evidence type="ECO:0000313" key="5">
    <source>
        <dbReference type="Proteomes" id="UP000317332"/>
    </source>
</evidence>
<dbReference type="OrthoDB" id="9814487at2"/>
<feature type="domain" description="SHSP" evidence="3">
    <location>
        <begin position="45"/>
        <end position="159"/>
    </location>
</feature>
<dbReference type="AlphaFoldDB" id="A0A506PIN9"/>
<evidence type="ECO:0000256" key="2">
    <source>
        <dbReference type="RuleBase" id="RU003616"/>
    </source>
</evidence>
<dbReference type="Pfam" id="PF00011">
    <property type="entry name" value="HSP20"/>
    <property type="match status" value="1"/>
</dbReference>
<dbReference type="SUPFAM" id="SSF49764">
    <property type="entry name" value="HSP20-like chaperones"/>
    <property type="match status" value="1"/>
</dbReference>
<comment type="similarity">
    <text evidence="1 2">Belongs to the small heat shock protein (HSP20) family.</text>
</comment>
<dbReference type="InterPro" id="IPR008978">
    <property type="entry name" value="HSP20-like_chaperone"/>
</dbReference>
<accession>A0A506PIN9</accession>